<dbReference type="InterPro" id="IPR043128">
    <property type="entry name" value="Rev_trsase/Diguanyl_cyclase"/>
</dbReference>
<name>A0A5C6W2B3_9BACI</name>
<sequence length="221" mass="25926">MKKVNGELDYSKPIIQRWKDKDGHYRCFEEYATPIYKKGKLVALQGVLRNIDERIVLQEKLHYQLYHDALTDIHNRAYFELIFTKYNEEINLPVAIILCDLDELKFINDHYGHKQGDTLIKDTARLLNEISSNSISVARIGGDEFILFVDEKNDSEINVLISTIKEKLELHNEYSEFEIMISIGYAYTPRSQGEMSRLFSQADKNMYSDKKKRKQSLIKLH</sequence>
<organism evidence="2 3">
    <name type="scientific">Metabacillus litoralis</name>
    <dbReference type="NCBI Taxonomy" id="152268"/>
    <lineage>
        <taxon>Bacteria</taxon>
        <taxon>Bacillati</taxon>
        <taxon>Bacillota</taxon>
        <taxon>Bacilli</taxon>
        <taxon>Bacillales</taxon>
        <taxon>Bacillaceae</taxon>
        <taxon>Metabacillus</taxon>
    </lineage>
</organism>
<dbReference type="Pfam" id="PF00990">
    <property type="entry name" value="GGDEF"/>
    <property type="match status" value="1"/>
</dbReference>
<evidence type="ECO:0000313" key="3">
    <source>
        <dbReference type="Proteomes" id="UP000321363"/>
    </source>
</evidence>
<keyword evidence="3" id="KW-1185">Reference proteome</keyword>
<dbReference type="PANTHER" id="PTHR44757">
    <property type="entry name" value="DIGUANYLATE CYCLASE DGCP"/>
    <property type="match status" value="1"/>
</dbReference>
<comment type="caution">
    <text evidence="2">The sequence shown here is derived from an EMBL/GenBank/DDBJ whole genome shotgun (WGS) entry which is preliminary data.</text>
</comment>
<dbReference type="CDD" id="cd01949">
    <property type="entry name" value="GGDEF"/>
    <property type="match status" value="1"/>
</dbReference>
<dbReference type="SMART" id="SM00267">
    <property type="entry name" value="GGDEF"/>
    <property type="match status" value="1"/>
</dbReference>
<dbReference type="PANTHER" id="PTHR44757:SF2">
    <property type="entry name" value="BIOFILM ARCHITECTURE MAINTENANCE PROTEIN MBAA"/>
    <property type="match status" value="1"/>
</dbReference>
<evidence type="ECO:0000313" key="2">
    <source>
        <dbReference type="EMBL" id="TXC89862.1"/>
    </source>
</evidence>
<dbReference type="AlphaFoldDB" id="A0A5C6W2B3"/>
<accession>A0A5C6W2B3</accession>
<dbReference type="EMBL" id="VOQF01000008">
    <property type="protein sequence ID" value="TXC89862.1"/>
    <property type="molecule type" value="Genomic_DNA"/>
</dbReference>
<dbReference type="NCBIfam" id="TIGR00254">
    <property type="entry name" value="GGDEF"/>
    <property type="match status" value="1"/>
</dbReference>
<dbReference type="InterPro" id="IPR052155">
    <property type="entry name" value="Biofilm_reg_signaling"/>
</dbReference>
<evidence type="ECO:0000259" key="1">
    <source>
        <dbReference type="PROSITE" id="PS50887"/>
    </source>
</evidence>
<reference evidence="2 3" key="1">
    <citation type="journal article" date="2005" name="Int. J. Syst. Evol. Microbiol.">
        <title>Bacillus litoralis sp. nov., isolated from a tidal flat of the Yellow Sea in Korea.</title>
        <authorList>
            <person name="Yoon J.H."/>
            <person name="Oh T.K."/>
        </authorList>
    </citation>
    <scope>NUCLEOTIDE SEQUENCE [LARGE SCALE GENOMIC DNA]</scope>
    <source>
        <strain evidence="2 3">SW-211</strain>
    </source>
</reference>
<feature type="domain" description="GGDEF" evidence="1">
    <location>
        <begin position="92"/>
        <end position="221"/>
    </location>
</feature>
<dbReference type="SUPFAM" id="SSF55073">
    <property type="entry name" value="Nucleotide cyclase"/>
    <property type="match status" value="1"/>
</dbReference>
<dbReference type="Proteomes" id="UP000321363">
    <property type="component" value="Unassembled WGS sequence"/>
</dbReference>
<gene>
    <name evidence="2" type="ORF">FS935_16005</name>
</gene>
<dbReference type="InterPro" id="IPR000160">
    <property type="entry name" value="GGDEF_dom"/>
</dbReference>
<dbReference type="InterPro" id="IPR029787">
    <property type="entry name" value="Nucleotide_cyclase"/>
</dbReference>
<protein>
    <submittedName>
        <fullName evidence="2">Diguanylate cyclase</fullName>
    </submittedName>
</protein>
<dbReference type="Gene3D" id="3.30.70.270">
    <property type="match status" value="1"/>
</dbReference>
<dbReference type="OrthoDB" id="9759607at2"/>
<dbReference type="PROSITE" id="PS50887">
    <property type="entry name" value="GGDEF"/>
    <property type="match status" value="1"/>
</dbReference>
<proteinExistence type="predicted"/>